<gene>
    <name evidence="1" type="ORF">V8G54_009375</name>
</gene>
<dbReference type="EMBL" id="CP144698">
    <property type="protein sequence ID" value="WVZ16393.1"/>
    <property type="molecule type" value="Genomic_DNA"/>
</dbReference>
<feature type="non-terminal residue" evidence="1">
    <location>
        <position position="1"/>
    </location>
</feature>
<dbReference type="Proteomes" id="UP001374535">
    <property type="component" value="Chromosome 3"/>
</dbReference>
<keyword evidence="2" id="KW-1185">Reference proteome</keyword>
<evidence type="ECO:0000313" key="2">
    <source>
        <dbReference type="Proteomes" id="UP001374535"/>
    </source>
</evidence>
<organism evidence="1 2">
    <name type="scientific">Vigna mungo</name>
    <name type="common">Black gram</name>
    <name type="synonym">Phaseolus mungo</name>
    <dbReference type="NCBI Taxonomy" id="3915"/>
    <lineage>
        <taxon>Eukaryota</taxon>
        <taxon>Viridiplantae</taxon>
        <taxon>Streptophyta</taxon>
        <taxon>Embryophyta</taxon>
        <taxon>Tracheophyta</taxon>
        <taxon>Spermatophyta</taxon>
        <taxon>Magnoliopsida</taxon>
        <taxon>eudicotyledons</taxon>
        <taxon>Gunneridae</taxon>
        <taxon>Pentapetalae</taxon>
        <taxon>rosids</taxon>
        <taxon>fabids</taxon>
        <taxon>Fabales</taxon>
        <taxon>Fabaceae</taxon>
        <taxon>Papilionoideae</taxon>
        <taxon>50 kb inversion clade</taxon>
        <taxon>NPAAA clade</taxon>
        <taxon>indigoferoid/millettioid clade</taxon>
        <taxon>Phaseoleae</taxon>
        <taxon>Vigna</taxon>
    </lineage>
</organism>
<evidence type="ECO:0000313" key="1">
    <source>
        <dbReference type="EMBL" id="WVZ16393.1"/>
    </source>
</evidence>
<accession>A0AAQ3NVN9</accession>
<name>A0AAQ3NVN9_VIGMU</name>
<protein>
    <submittedName>
        <fullName evidence="1">Uncharacterized protein</fullName>
    </submittedName>
</protein>
<proteinExistence type="predicted"/>
<reference evidence="1 2" key="1">
    <citation type="journal article" date="2023" name="Life. Sci Alliance">
        <title>Evolutionary insights into 3D genome organization and epigenetic landscape of Vigna mungo.</title>
        <authorList>
            <person name="Junaid A."/>
            <person name="Singh B."/>
            <person name="Bhatia S."/>
        </authorList>
    </citation>
    <scope>NUCLEOTIDE SEQUENCE [LARGE SCALE GENOMIC DNA]</scope>
    <source>
        <strain evidence="1">Urdbean</strain>
    </source>
</reference>
<dbReference type="AlphaFoldDB" id="A0AAQ3NVN9"/>
<sequence>KETNINTIFFRPFPCYLPSTTNPCVFSSFSLHKTTLPHATLGGSNHVPIHTCFHAIILKLNYFSFVFPFYWYIKNIFNTEVLNIRLRCYKKPSLKYRGSILYKILSLKNKKKTIL</sequence>